<reference evidence="2 3" key="1">
    <citation type="submission" date="2016-10" db="EMBL/GenBank/DDBJ databases">
        <authorList>
            <person name="de Groot N.N."/>
        </authorList>
    </citation>
    <scope>NUCLEOTIDE SEQUENCE [LARGE SCALE GENOMIC DNA]</scope>
    <source>
        <strain evidence="2 3">DSM 2698</strain>
    </source>
</reference>
<dbReference type="EMBL" id="FMVW01000007">
    <property type="protein sequence ID" value="SCZ42622.1"/>
    <property type="molecule type" value="Genomic_DNA"/>
</dbReference>
<feature type="region of interest" description="Disordered" evidence="1">
    <location>
        <begin position="46"/>
        <end position="65"/>
    </location>
</feature>
<name>A0A1G5NZ57_AFIMA</name>
<sequence>MRARDFALDPTPAFVPSKAGPESRGAGDAFGVPLPLVGRGQGWGSNEGLKAAACPSESPVKGAHL</sequence>
<accession>A0A1G5NZ57</accession>
<proteinExistence type="predicted"/>
<dbReference type="AlphaFoldDB" id="A0A1G5NZ57"/>
<organism evidence="2 3">
    <name type="scientific">Afifella marina DSM 2698</name>
    <dbReference type="NCBI Taxonomy" id="1120955"/>
    <lineage>
        <taxon>Bacteria</taxon>
        <taxon>Pseudomonadati</taxon>
        <taxon>Pseudomonadota</taxon>
        <taxon>Alphaproteobacteria</taxon>
        <taxon>Hyphomicrobiales</taxon>
        <taxon>Afifellaceae</taxon>
        <taxon>Afifella</taxon>
    </lineage>
</organism>
<evidence type="ECO:0000313" key="2">
    <source>
        <dbReference type="EMBL" id="SCZ42622.1"/>
    </source>
</evidence>
<keyword evidence="3" id="KW-1185">Reference proteome</keyword>
<dbReference type="STRING" id="1120955.SAMN03080610_02949"/>
<feature type="region of interest" description="Disordered" evidence="1">
    <location>
        <begin position="1"/>
        <end position="27"/>
    </location>
</feature>
<evidence type="ECO:0000256" key="1">
    <source>
        <dbReference type="SAM" id="MobiDB-lite"/>
    </source>
</evidence>
<protein>
    <submittedName>
        <fullName evidence="2">Uncharacterized protein</fullName>
    </submittedName>
</protein>
<gene>
    <name evidence="2" type="ORF">SAMN03080610_02949</name>
</gene>
<evidence type="ECO:0000313" key="3">
    <source>
        <dbReference type="Proteomes" id="UP000199347"/>
    </source>
</evidence>
<dbReference type="Proteomes" id="UP000199347">
    <property type="component" value="Unassembled WGS sequence"/>
</dbReference>